<organism evidence="2 3">
    <name type="scientific">Actinomadura fibrosa</name>
    <dbReference type="NCBI Taxonomy" id="111802"/>
    <lineage>
        <taxon>Bacteria</taxon>
        <taxon>Bacillati</taxon>
        <taxon>Actinomycetota</taxon>
        <taxon>Actinomycetes</taxon>
        <taxon>Streptosporangiales</taxon>
        <taxon>Thermomonosporaceae</taxon>
        <taxon>Actinomadura</taxon>
    </lineage>
</organism>
<evidence type="ECO:0000313" key="2">
    <source>
        <dbReference type="EMBL" id="MFD0691994.1"/>
    </source>
</evidence>
<dbReference type="Proteomes" id="UP001597063">
    <property type="component" value="Unassembled WGS sequence"/>
</dbReference>
<dbReference type="InterPro" id="IPR023393">
    <property type="entry name" value="START-like_dom_sf"/>
</dbReference>
<dbReference type="InterPro" id="IPR005031">
    <property type="entry name" value="COQ10_START"/>
</dbReference>
<dbReference type="SUPFAM" id="SSF55961">
    <property type="entry name" value="Bet v1-like"/>
    <property type="match status" value="1"/>
</dbReference>
<dbReference type="Gene3D" id="3.30.530.20">
    <property type="match status" value="1"/>
</dbReference>
<sequence>MPGHVENSIVIDAPFDLVWEMTNDVESWPDLFSEYSAAEILTREGDTVRFRLTMHPDEDGNVWSWVSERTPDVETRTVRAHRLPPGPFEYMHINWSYEAVPSGGVRMTWIQDFHMRPEAPVDDAAMEARLNAGTKVQMPLIKERVESAAHARSDR</sequence>
<evidence type="ECO:0000313" key="3">
    <source>
        <dbReference type="Proteomes" id="UP001597063"/>
    </source>
</evidence>
<reference evidence="3" key="1">
    <citation type="journal article" date="2019" name="Int. J. Syst. Evol. Microbiol.">
        <title>The Global Catalogue of Microorganisms (GCM) 10K type strain sequencing project: providing services to taxonomists for standard genome sequencing and annotation.</title>
        <authorList>
            <consortium name="The Broad Institute Genomics Platform"/>
            <consortium name="The Broad Institute Genome Sequencing Center for Infectious Disease"/>
            <person name="Wu L."/>
            <person name="Ma J."/>
        </authorList>
    </citation>
    <scope>NUCLEOTIDE SEQUENCE [LARGE SCALE GENOMIC DNA]</scope>
    <source>
        <strain evidence="3">JCM 9371</strain>
    </source>
</reference>
<proteinExistence type="predicted"/>
<accession>A0ABW2Y0U2</accession>
<protein>
    <submittedName>
        <fullName evidence="2">SRPBCC family protein</fullName>
    </submittedName>
</protein>
<comment type="caution">
    <text evidence="2">The sequence shown here is derived from an EMBL/GenBank/DDBJ whole genome shotgun (WGS) entry which is preliminary data.</text>
</comment>
<name>A0ABW2Y0U2_9ACTN</name>
<dbReference type="RefSeq" id="WP_131759897.1">
    <property type="nucleotide sequence ID" value="NZ_CAACUY010000094.1"/>
</dbReference>
<feature type="domain" description="Coenzyme Q-binding protein COQ10 START" evidence="1">
    <location>
        <begin position="11"/>
        <end position="126"/>
    </location>
</feature>
<dbReference type="EMBL" id="JBHTGP010000035">
    <property type="protein sequence ID" value="MFD0691994.1"/>
    <property type="molecule type" value="Genomic_DNA"/>
</dbReference>
<evidence type="ECO:0000259" key="1">
    <source>
        <dbReference type="Pfam" id="PF03364"/>
    </source>
</evidence>
<keyword evidence="3" id="KW-1185">Reference proteome</keyword>
<gene>
    <name evidence="2" type="ORF">ACFQZM_46430</name>
</gene>
<dbReference type="CDD" id="cd08860">
    <property type="entry name" value="TcmN_ARO-CYC_like"/>
    <property type="match status" value="1"/>
</dbReference>
<dbReference type="Pfam" id="PF03364">
    <property type="entry name" value="Polyketide_cyc"/>
    <property type="match status" value="1"/>
</dbReference>